<evidence type="ECO:0000256" key="9">
    <source>
        <dbReference type="RuleBase" id="RU369079"/>
    </source>
</evidence>
<evidence type="ECO:0000313" key="12">
    <source>
        <dbReference type="Proteomes" id="UP001320122"/>
    </source>
</evidence>
<evidence type="ECO:0000256" key="6">
    <source>
        <dbReference type="ARBA" id="ARBA00022989"/>
    </source>
</evidence>
<feature type="transmembrane region" description="Helical" evidence="9">
    <location>
        <begin position="39"/>
        <end position="64"/>
    </location>
</feature>
<keyword evidence="12" id="KW-1185">Reference proteome</keyword>
<evidence type="ECO:0000313" key="11">
    <source>
        <dbReference type="EMBL" id="MCE8020527.1"/>
    </source>
</evidence>
<comment type="similarity">
    <text evidence="8 9">Belongs to the TRAP transporter small permease family.</text>
</comment>
<evidence type="ECO:0000256" key="4">
    <source>
        <dbReference type="ARBA" id="ARBA00022519"/>
    </source>
</evidence>
<dbReference type="EMBL" id="JABFTT010000007">
    <property type="protein sequence ID" value="MCE8020527.1"/>
    <property type="molecule type" value="Genomic_DNA"/>
</dbReference>
<evidence type="ECO:0000256" key="3">
    <source>
        <dbReference type="ARBA" id="ARBA00022475"/>
    </source>
</evidence>
<keyword evidence="2 9" id="KW-0813">Transport</keyword>
<keyword evidence="6 9" id="KW-1133">Transmembrane helix</keyword>
<organism evidence="11 12">
    <name type="scientific">Billgrantia zhangzhouensis</name>
    <dbReference type="NCBI Taxonomy" id="2733481"/>
    <lineage>
        <taxon>Bacteria</taxon>
        <taxon>Pseudomonadati</taxon>
        <taxon>Pseudomonadota</taxon>
        <taxon>Gammaproteobacteria</taxon>
        <taxon>Oceanospirillales</taxon>
        <taxon>Halomonadaceae</taxon>
        <taxon>Billgrantia</taxon>
    </lineage>
</organism>
<dbReference type="Pfam" id="PF04290">
    <property type="entry name" value="DctQ"/>
    <property type="match status" value="1"/>
</dbReference>
<comment type="function">
    <text evidence="9">Part of the tripartite ATP-independent periplasmic (TRAP) transport system.</text>
</comment>
<feature type="transmembrane region" description="Helical" evidence="9">
    <location>
        <begin position="133"/>
        <end position="155"/>
    </location>
</feature>
<evidence type="ECO:0000256" key="8">
    <source>
        <dbReference type="ARBA" id="ARBA00038436"/>
    </source>
</evidence>
<dbReference type="InterPro" id="IPR007387">
    <property type="entry name" value="TRAP_DctQ"/>
</dbReference>
<reference evidence="11 12" key="1">
    <citation type="journal article" date="2021" name="Front. Microbiol.">
        <title>Aerobic Denitrification and Heterotrophic Sulfur Oxidation in the Genus Halomonas Revealed by Six Novel Species Characterizations and Genome-Based Analysis.</title>
        <authorList>
            <person name="Wang L."/>
            <person name="Shao Z."/>
        </authorList>
    </citation>
    <scope>NUCLEOTIDE SEQUENCE [LARGE SCALE GENOMIC DNA]</scope>
    <source>
        <strain evidence="11 12">MCCC 1A11036</strain>
    </source>
</reference>
<dbReference type="RefSeq" id="WP_234273865.1">
    <property type="nucleotide sequence ID" value="NZ_JABFTT010000007.1"/>
</dbReference>
<comment type="caution">
    <text evidence="11">The sequence shown here is derived from an EMBL/GenBank/DDBJ whole genome shotgun (WGS) entry which is preliminary data.</text>
</comment>
<sequence length="169" mass="18510">MVNAFLFRLYALCGVVSGLCIVLIALVVLLRVVSRILGYYVPGLTEITGYLMAASGGFGMAYAFHKNSHIRVSMVIDRLGEKGHALLNLACLAMACLIVGYLASYLIDMTRVSYRFDDISSGDDRIKLWMPQSLVACGFAAFFVCLCHYLVMTLAEAVHVVSRRNGEGL</sequence>
<evidence type="ECO:0000259" key="10">
    <source>
        <dbReference type="Pfam" id="PF04290"/>
    </source>
</evidence>
<keyword evidence="7 9" id="KW-0472">Membrane</keyword>
<dbReference type="InterPro" id="IPR055348">
    <property type="entry name" value="DctQ"/>
</dbReference>
<name>A0ABS9AFN1_9GAMM</name>
<dbReference type="PANTHER" id="PTHR35011">
    <property type="entry name" value="2,3-DIKETO-L-GULONATE TRAP TRANSPORTER SMALL PERMEASE PROTEIN YIAM"/>
    <property type="match status" value="1"/>
</dbReference>
<dbReference type="PANTHER" id="PTHR35011:SF10">
    <property type="entry name" value="TRAP TRANSPORTER SMALL PERMEASE PROTEIN"/>
    <property type="match status" value="1"/>
</dbReference>
<evidence type="ECO:0000256" key="2">
    <source>
        <dbReference type="ARBA" id="ARBA00022448"/>
    </source>
</evidence>
<feature type="transmembrane region" description="Helical" evidence="9">
    <location>
        <begin position="85"/>
        <end position="107"/>
    </location>
</feature>
<accession>A0ABS9AFN1</accession>
<comment type="subunit">
    <text evidence="9">The complex comprises the extracytoplasmic solute receptor protein and the two transmembrane proteins.</text>
</comment>
<feature type="transmembrane region" description="Helical" evidence="9">
    <location>
        <begin position="9"/>
        <end position="33"/>
    </location>
</feature>
<evidence type="ECO:0000256" key="1">
    <source>
        <dbReference type="ARBA" id="ARBA00004429"/>
    </source>
</evidence>
<dbReference type="Proteomes" id="UP001320122">
    <property type="component" value="Unassembled WGS sequence"/>
</dbReference>
<protein>
    <recommendedName>
        <fullName evidence="9">TRAP transporter small permease protein</fullName>
    </recommendedName>
</protein>
<gene>
    <name evidence="11" type="ORF">HOP51_10475</name>
</gene>
<keyword evidence="4 9" id="KW-0997">Cell inner membrane</keyword>
<comment type="subcellular location">
    <subcellularLocation>
        <location evidence="1 9">Cell inner membrane</location>
        <topology evidence="1 9">Multi-pass membrane protein</topology>
    </subcellularLocation>
</comment>
<keyword evidence="3" id="KW-1003">Cell membrane</keyword>
<keyword evidence="5 9" id="KW-0812">Transmembrane</keyword>
<proteinExistence type="inferred from homology"/>
<feature type="domain" description="Tripartite ATP-independent periplasmic transporters DctQ component" evidence="10">
    <location>
        <begin position="24"/>
        <end position="146"/>
    </location>
</feature>
<evidence type="ECO:0000256" key="7">
    <source>
        <dbReference type="ARBA" id="ARBA00023136"/>
    </source>
</evidence>
<evidence type="ECO:0000256" key="5">
    <source>
        <dbReference type="ARBA" id="ARBA00022692"/>
    </source>
</evidence>